<dbReference type="Proteomes" id="UP000239563">
    <property type="component" value="Chromosome XX"/>
</dbReference>
<feature type="region of interest" description="Disordered" evidence="1">
    <location>
        <begin position="140"/>
        <end position="220"/>
    </location>
</feature>
<feature type="compositionally biased region" description="Acidic residues" evidence="1">
    <location>
        <begin position="186"/>
        <end position="202"/>
    </location>
</feature>
<evidence type="ECO:0000313" key="3">
    <source>
        <dbReference type="Proteomes" id="UP000239563"/>
    </source>
</evidence>
<proteinExistence type="predicted"/>
<feature type="compositionally biased region" description="Low complexity" evidence="1">
    <location>
        <begin position="170"/>
        <end position="181"/>
    </location>
</feature>
<dbReference type="EMBL" id="LT795073">
    <property type="protein sequence ID" value="SJX66259.1"/>
    <property type="molecule type" value="Genomic_DNA"/>
</dbReference>
<organism evidence="2 3">
    <name type="scientific">Sporisorium reilianum f. sp. reilianum</name>
    <dbReference type="NCBI Taxonomy" id="72559"/>
    <lineage>
        <taxon>Eukaryota</taxon>
        <taxon>Fungi</taxon>
        <taxon>Dikarya</taxon>
        <taxon>Basidiomycota</taxon>
        <taxon>Ustilaginomycotina</taxon>
        <taxon>Ustilaginomycetes</taxon>
        <taxon>Ustilaginales</taxon>
        <taxon>Ustilaginaceae</taxon>
        <taxon>Sporisorium</taxon>
    </lineage>
</organism>
<feature type="compositionally biased region" description="Basic and acidic residues" evidence="1">
    <location>
        <begin position="16"/>
        <end position="26"/>
    </location>
</feature>
<sequence>MPRRTSSKSSSASRTTRGETRAEQQARMRQTVAAYLRSQVPVPRTAAAFNATLDAYREEAEPRQAQAFRRAILSANEQDQATITILQTENAMLHRKLQQLQSEKATHEFNMKMKRLNPLLVTTENFIPRWYAEKYLVRGGPSTSSDGRQDEQQQQAAAAAAVPDRDQGVPASSTTTTAPATLPVADDLDDGEPLSAISDDDGASGVFETLPQAGPSRSKH</sequence>
<feature type="region of interest" description="Disordered" evidence="1">
    <location>
        <begin position="1"/>
        <end position="28"/>
    </location>
</feature>
<feature type="compositionally biased region" description="Low complexity" evidence="1">
    <location>
        <begin position="152"/>
        <end position="161"/>
    </location>
</feature>
<reference evidence="2 3" key="1">
    <citation type="submission" date="2017-02" db="EMBL/GenBank/DDBJ databases">
        <authorList>
            <person name="Peterson S.W."/>
        </authorList>
    </citation>
    <scope>NUCLEOTIDE SEQUENCE [LARGE SCALE GENOMIC DNA]</scope>
    <source>
        <strain evidence="2 3">SRS1_H2-8</strain>
    </source>
</reference>
<accession>A0A2N8UND0</accession>
<gene>
    <name evidence="2" type="ORF">SRS1_10942</name>
</gene>
<name>A0A2N8UND0_9BASI</name>
<evidence type="ECO:0000256" key="1">
    <source>
        <dbReference type="SAM" id="MobiDB-lite"/>
    </source>
</evidence>
<dbReference type="AlphaFoldDB" id="A0A2N8UND0"/>
<protein>
    <submittedName>
        <fullName evidence="2">Related to transposase</fullName>
    </submittedName>
</protein>
<evidence type="ECO:0000313" key="2">
    <source>
        <dbReference type="EMBL" id="SJX66259.1"/>
    </source>
</evidence>